<accession>A0A1K1LD71</accession>
<feature type="region of interest" description="Disordered" evidence="1">
    <location>
        <begin position="50"/>
        <end position="81"/>
    </location>
</feature>
<evidence type="ECO:0000313" key="2">
    <source>
        <dbReference type="EMBL" id="SFV72647.1"/>
    </source>
</evidence>
<reference evidence="3" key="1">
    <citation type="submission" date="2016-10" db="EMBL/GenBank/DDBJ databases">
        <authorList>
            <person name="Wegmann U."/>
        </authorList>
    </citation>
    <scope>NUCLEOTIDE SEQUENCE [LARGE SCALE GENOMIC DNA]</scope>
</reference>
<name>A0A1K1LD71_9BACT</name>
<evidence type="ECO:0000313" key="3">
    <source>
        <dbReference type="Proteomes" id="UP000186323"/>
    </source>
</evidence>
<gene>
    <name evidence="2" type="ORF">DESPIGER_0771</name>
</gene>
<feature type="compositionally biased region" description="Basic and acidic residues" evidence="1">
    <location>
        <begin position="72"/>
        <end position="81"/>
    </location>
</feature>
<dbReference type="EMBL" id="LT630450">
    <property type="protein sequence ID" value="SFV72647.1"/>
    <property type="molecule type" value="Genomic_DNA"/>
</dbReference>
<sequence>MLPLVVPGVTPEVQIAVSMTAAGMGGETVKLWFLKRLGLSVVDLMNPDDINDIRKGMPPETRKRHAEQCPFRGDECLPADK</sequence>
<dbReference type="Proteomes" id="UP000186323">
    <property type="component" value="Chromosome I"/>
</dbReference>
<organism evidence="2 3">
    <name type="scientific">Desulfovibrio piger</name>
    <dbReference type="NCBI Taxonomy" id="901"/>
    <lineage>
        <taxon>Bacteria</taxon>
        <taxon>Pseudomonadati</taxon>
        <taxon>Thermodesulfobacteriota</taxon>
        <taxon>Desulfovibrionia</taxon>
        <taxon>Desulfovibrionales</taxon>
        <taxon>Desulfovibrionaceae</taxon>
        <taxon>Desulfovibrio</taxon>
    </lineage>
</organism>
<keyword evidence="3" id="KW-1185">Reference proteome</keyword>
<proteinExistence type="predicted"/>
<feature type="compositionally biased region" description="Basic and acidic residues" evidence="1">
    <location>
        <begin position="51"/>
        <end position="61"/>
    </location>
</feature>
<dbReference type="KEGG" id="dpg:DESPIGER_0771"/>
<dbReference type="AlphaFoldDB" id="A0A1K1LD71"/>
<protein>
    <submittedName>
        <fullName evidence="2">Uncharacterized protein</fullName>
    </submittedName>
</protein>
<evidence type="ECO:0000256" key="1">
    <source>
        <dbReference type="SAM" id="MobiDB-lite"/>
    </source>
</evidence>